<evidence type="ECO:0000256" key="2">
    <source>
        <dbReference type="ARBA" id="ARBA00008601"/>
    </source>
</evidence>
<dbReference type="PANTHER" id="PTHR46495:SF2">
    <property type="entry name" value="DUAL SPECIFICITY PROTEIN PHOSPHATASE 18"/>
    <property type="match status" value="1"/>
</dbReference>
<feature type="non-terminal residue" evidence="5">
    <location>
        <position position="129"/>
    </location>
</feature>
<evidence type="ECO:0000313" key="5">
    <source>
        <dbReference type="EMBL" id="TKC41665.1"/>
    </source>
</evidence>
<comment type="similarity">
    <text evidence="2">Belongs to the protein-tyrosine phosphatase family. Non-receptor class dual specificity subfamily.</text>
</comment>
<protein>
    <submittedName>
        <fullName evidence="5">Uncharacterized protein</fullName>
    </submittedName>
</protein>
<dbReference type="Proteomes" id="UP000308365">
    <property type="component" value="Unassembled WGS sequence"/>
</dbReference>
<dbReference type="InterPro" id="IPR020420">
    <property type="entry name" value="Atypical_DUSP_subfamB"/>
</dbReference>
<dbReference type="GO" id="GO:0005737">
    <property type="term" value="C:cytoplasm"/>
    <property type="evidence" value="ECO:0007669"/>
    <property type="project" value="UniProtKB-SubCell"/>
</dbReference>
<name>A0A4U1EXS5_MONMO</name>
<dbReference type="AlphaFoldDB" id="A0A4U1EXS5"/>
<comment type="caution">
    <text evidence="5">The sequence shown here is derived from an EMBL/GenBank/DDBJ whole genome shotgun (WGS) entry which is preliminary data.</text>
</comment>
<evidence type="ECO:0000256" key="1">
    <source>
        <dbReference type="ARBA" id="ARBA00004496"/>
    </source>
</evidence>
<keyword evidence="3" id="KW-0963">Cytoplasm</keyword>
<evidence type="ECO:0000256" key="3">
    <source>
        <dbReference type="ARBA" id="ARBA00022490"/>
    </source>
</evidence>
<dbReference type="PRINTS" id="PR01910">
    <property type="entry name" value="ADSPHPHTASEB"/>
</dbReference>
<sequence>GALLVQFRQPSASGLSQNTSSLYTSNGVAASNKLRLSCNQITAVINVSVEVENTLYQDTHARPPSALLPREGPGLALPDTHGGTRPQLHSSRPTTEFQLFGKNTAHTVNSPMDVIPNIYEKEVGLMAAK</sequence>
<reference evidence="6" key="1">
    <citation type="journal article" date="2019" name="IScience">
        <title>Narwhal Genome Reveals Long-Term Low Genetic Diversity despite Current Large Abundance Size.</title>
        <authorList>
            <person name="Westbury M.V."/>
            <person name="Petersen B."/>
            <person name="Garde E."/>
            <person name="Heide-Jorgensen M.P."/>
            <person name="Lorenzen E.D."/>
        </authorList>
    </citation>
    <scope>NUCLEOTIDE SEQUENCE [LARGE SCALE GENOMIC DNA]</scope>
</reference>
<organism evidence="5 6">
    <name type="scientific">Monodon monoceros</name>
    <name type="common">Narwhal</name>
    <name type="synonym">Ceratodon monodon</name>
    <dbReference type="NCBI Taxonomy" id="40151"/>
    <lineage>
        <taxon>Eukaryota</taxon>
        <taxon>Metazoa</taxon>
        <taxon>Chordata</taxon>
        <taxon>Craniata</taxon>
        <taxon>Vertebrata</taxon>
        <taxon>Euteleostomi</taxon>
        <taxon>Mammalia</taxon>
        <taxon>Eutheria</taxon>
        <taxon>Laurasiatheria</taxon>
        <taxon>Artiodactyla</taxon>
        <taxon>Whippomorpha</taxon>
        <taxon>Cetacea</taxon>
        <taxon>Odontoceti</taxon>
        <taxon>Monodontidae</taxon>
        <taxon>Monodon</taxon>
    </lineage>
</organism>
<comment type="subcellular location">
    <subcellularLocation>
        <location evidence="1">Cytoplasm</location>
    </subcellularLocation>
</comment>
<evidence type="ECO:0000256" key="4">
    <source>
        <dbReference type="SAM" id="MobiDB-lite"/>
    </source>
</evidence>
<dbReference type="GO" id="GO:0004725">
    <property type="term" value="F:protein tyrosine phosphatase activity"/>
    <property type="evidence" value="ECO:0007669"/>
    <property type="project" value="TreeGrafter"/>
</dbReference>
<accession>A0A4U1EXS5</accession>
<evidence type="ECO:0000313" key="6">
    <source>
        <dbReference type="Proteomes" id="UP000308365"/>
    </source>
</evidence>
<dbReference type="PANTHER" id="PTHR46495">
    <property type="entry name" value="DUAL SPECIFICITY PROTEIN PHOSPHATASE 21"/>
    <property type="match status" value="1"/>
</dbReference>
<feature type="non-terminal residue" evidence="5">
    <location>
        <position position="1"/>
    </location>
</feature>
<proteinExistence type="inferred from homology"/>
<dbReference type="EMBL" id="RWIC01000616">
    <property type="protein sequence ID" value="TKC41665.1"/>
    <property type="molecule type" value="Genomic_DNA"/>
</dbReference>
<feature type="region of interest" description="Disordered" evidence="4">
    <location>
        <begin position="60"/>
        <end position="93"/>
    </location>
</feature>
<dbReference type="GO" id="GO:0017017">
    <property type="term" value="F:MAP kinase tyrosine/serine/threonine phosphatase activity"/>
    <property type="evidence" value="ECO:0007669"/>
    <property type="project" value="InterPro"/>
</dbReference>
<gene>
    <name evidence="5" type="ORF">EI555_008350</name>
</gene>